<proteinExistence type="predicted"/>
<organism evidence="1 2">
    <name type="scientific">Yanghanlia caeni</name>
    <dbReference type="NCBI Taxonomy" id="3064283"/>
    <lineage>
        <taxon>Bacteria</taxon>
        <taxon>Pseudomonadati</taxon>
        <taxon>Pseudomonadota</taxon>
        <taxon>Betaproteobacteria</taxon>
        <taxon>Burkholderiales</taxon>
        <taxon>Alcaligenaceae</taxon>
        <taxon>Yanghanlia</taxon>
    </lineage>
</organism>
<gene>
    <name evidence="1" type="ORF">Q8947_13530</name>
</gene>
<protein>
    <submittedName>
        <fullName evidence="1">Uncharacterized protein</fullName>
    </submittedName>
</protein>
<evidence type="ECO:0000313" key="2">
    <source>
        <dbReference type="Proteomes" id="UP001232156"/>
    </source>
</evidence>
<comment type="caution">
    <text evidence="1">The sequence shown here is derived from an EMBL/GenBank/DDBJ whole genome shotgun (WGS) entry which is preliminary data.</text>
</comment>
<dbReference type="Proteomes" id="UP001232156">
    <property type="component" value="Unassembled WGS sequence"/>
</dbReference>
<reference evidence="1 2" key="1">
    <citation type="submission" date="2023-08" db="EMBL/GenBank/DDBJ databases">
        <title>Alcaligenaceae gen. nov., a novel taxon isolated from the sludge of Yixing Pesticide Factory.</title>
        <authorList>
            <person name="Ruan L."/>
        </authorList>
    </citation>
    <scope>NUCLEOTIDE SEQUENCE [LARGE SCALE GENOMIC DNA]</scope>
    <source>
        <strain evidence="1 2">LG-2</strain>
    </source>
</reference>
<dbReference type="RefSeq" id="WP_347287580.1">
    <property type="nucleotide sequence ID" value="NZ_JAUZQE010000047.1"/>
</dbReference>
<accession>A0ABU1D9F1</accession>
<sequence length="123" mass="14754">MYKVSTLIARIKKFYSLRSDAVSYEDRWEHILSRAEQFGRDARLVSKELDWNIIENDTSRYGDWYRRMTFVFWDRQDEARDRLRALFAEDDAREAVIKAGNLDARQYHQRCDDAQILEQRAAA</sequence>
<keyword evidence="2" id="KW-1185">Reference proteome</keyword>
<dbReference type="EMBL" id="JAUZQE010000047">
    <property type="protein sequence ID" value="MDR4126998.1"/>
    <property type="molecule type" value="Genomic_DNA"/>
</dbReference>
<name>A0ABU1D9F1_9BURK</name>
<evidence type="ECO:0000313" key="1">
    <source>
        <dbReference type="EMBL" id="MDR4126998.1"/>
    </source>
</evidence>